<reference evidence="1 2" key="1">
    <citation type="journal article" date="2023" name="Elife">
        <title>Identification of key yeast species and microbe-microbe interactions impacting larval growth of Drosophila in the wild.</title>
        <authorList>
            <person name="Mure A."/>
            <person name="Sugiura Y."/>
            <person name="Maeda R."/>
            <person name="Honda K."/>
            <person name="Sakurai N."/>
            <person name="Takahashi Y."/>
            <person name="Watada M."/>
            <person name="Katoh T."/>
            <person name="Gotoh A."/>
            <person name="Gotoh Y."/>
            <person name="Taniguchi I."/>
            <person name="Nakamura K."/>
            <person name="Hayashi T."/>
            <person name="Katayama T."/>
            <person name="Uemura T."/>
            <person name="Hattori Y."/>
        </authorList>
    </citation>
    <scope>NUCLEOTIDE SEQUENCE [LARGE SCALE GENOMIC DNA]</scope>
    <source>
        <strain evidence="1 2">PK-24</strain>
    </source>
</reference>
<dbReference type="AlphaFoldDB" id="A0AAV5QY18"/>
<dbReference type="EMBL" id="BTGB01000001">
    <property type="protein sequence ID" value="GMM44069.1"/>
    <property type="molecule type" value="Genomic_DNA"/>
</dbReference>
<evidence type="ECO:0000313" key="2">
    <source>
        <dbReference type="Proteomes" id="UP001378960"/>
    </source>
</evidence>
<gene>
    <name evidence="1" type="ORF">DAPK24_006440</name>
</gene>
<dbReference type="Proteomes" id="UP001378960">
    <property type="component" value="Unassembled WGS sequence"/>
</dbReference>
<name>A0AAV5QY18_PICKL</name>
<proteinExistence type="predicted"/>
<evidence type="ECO:0000313" key="1">
    <source>
        <dbReference type="EMBL" id="GMM44069.1"/>
    </source>
</evidence>
<keyword evidence="2" id="KW-1185">Reference proteome</keyword>
<sequence>MLFITYSGRDNLGRHIFINHFHYIHENFLRFYPNNPYFHPKLINFLVAVSIEARISYYFFSYKTVRKILYETAKELDFLSHIPKEDLKILIKYSMWFSCDVISEDELDEIILGESDTDTSSITSQ</sequence>
<protein>
    <submittedName>
        <fullName evidence="1">Uncharacterized protein</fullName>
    </submittedName>
</protein>
<accession>A0AAV5QY18</accession>
<organism evidence="1 2">
    <name type="scientific">Pichia kluyveri</name>
    <name type="common">Yeast</name>
    <dbReference type="NCBI Taxonomy" id="36015"/>
    <lineage>
        <taxon>Eukaryota</taxon>
        <taxon>Fungi</taxon>
        <taxon>Dikarya</taxon>
        <taxon>Ascomycota</taxon>
        <taxon>Saccharomycotina</taxon>
        <taxon>Pichiomycetes</taxon>
        <taxon>Pichiales</taxon>
        <taxon>Pichiaceae</taxon>
        <taxon>Pichia</taxon>
    </lineage>
</organism>
<comment type="caution">
    <text evidence="1">The sequence shown here is derived from an EMBL/GenBank/DDBJ whole genome shotgun (WGS) entry which is preliminary data.</text>
</comment>